<evidence type="ECO:0000256" key="1">
    <source>
        <dbReference type="ARBA" id="ARBA00006888"/>
    </source>
</evidence>
<dbReference type="PANTHER" id="PTHR31841">
    <property type="entry name" value="PROTEIN FAM72A-RELATED"/>
    <property type="match status" value="1"/>
</dbReference>
<dbReference type="STRING" id="7574.A0A1S3JSB9"/>
<dbReference type="AlphaFoldDB" id="A0A1S3JSB9"/>
<evidence type="ECO:0000313" key="3">
    <source>
        <dbReference type="RefSeq" id="XP_013413001.1"/>
    </source>
</evidence>
<dbReference type="Pfam" id="PF14976">
    <property type="entry name" value="YPEH2ZP"/>
    <property type="match status" value="1"/>
</dbReference>
<dbReference type="InterPro" id="IPR026768">
    <property type="entry name" value="YPEH2ZP"/>
</dbReference>
<sequence>MPLKQMHPTFQKMNVVSLSCRFCDNLVCQRGMKAILLADTKVELYSTDFQPQGAICSVGNEYSTANCKCMIQDTACLKCGNVVGYHVISACKPCLQSCNNGHYWMFHSSSVVGMERVDFTGSHVLLWSDLPSSMAEEERLLEDYYNSLEECCR</sequence>
<evidence type="ECO:0000313" key="2">
    <source>
        <dbReference type="Proteomes" id="UP000085678"/>
    </source>
</evidence>
<protein>
    <submittedName>
        <fullName evidence="3">Protein FAM72A</fullName>
    </submittedName>
</protein>
<dbReference type="OMA" id="HLWIFNS"/>
<dbReference type="Proteomes" id="UP000085678">
    <property type="component" value="Unplaced"/>
</dbReference>
<proteinExistence type="inferred from homology"/>
<dbReference type="GeneID" id="106175502"/>
<reference evidence="3" key="1">
    <citation type="submission" date="2025-08" db="UniProtKB">
        <authorList>
            <consortium name="RefSeq"/>
        </authorList>
    </citation>
    <scope>IDENTIFICATION</scope>
    <source>
        <tissue evidence="3">Gonads</tissue>
    </source>
</reference>
<gene>
    <name evidence="3" type="primary">LOC106175502</name>
</gene>
<accession>A0A1S3JSB9</accession>
<dbReference type="GO" id="GO:0005829">
    <property type="term" value="C:cytosol"/>
    <property type="evidence" value="ECO:0007669"/>
    <property type="project" value="UniProtKB-ARBA"/>
</dbReference>
<comment type="similarity">
    <text evidence="1">Belongs to the FAM72 family.</text>
</comment>
<dbReference type="PANTHER" id="PTHR31841:SF1">
    <property type="entry name" value="PROTEIN FAM72A-RELATED"/>
    <property type="match status" value="1"/>
</dbReference>
<keyword evidence="2" id="KW-1185">Reference proteome</keyword>
<name>A0A1S3JSB9_LINAN</name>
<dbReference type="OrthoDB" id="2526683at2759"/>
<dbReference type="InParanoid" id="A0A1S3JSB9"/>
<organism evidence="2 3">
    <name type="scientific">Lingula anatina</name>
    <name type="common">Brachiopod</name>
    <name type="synonym">Lingula unguis</name>
    <dbReference type="NCBI Taxonomy" id="7574"/>
    <lineage>
        <taxon>Eukaryota</taxon>
        <taxon>Metazoa</taxon>
        <taxon>Spiralia</taxon>
        <taxon>Lophotrochozoa</taxon>
        <taxon>Brachiopoda</taxon>
        <taxon>Linguliformea</taxon>
        <taxon>Lingulata</taxon>
        <taxon>Lingulida</taxon>
        <taxon>Linguloidea</taxon>
        <taxon>Lingulidae</taxon>
        <taxon>Lingula</taxon>
    </lineage>
</organism>
<dbReference type="KEGG" id="lak:106175502"/>
<dbReference type="RefSeq" id="XP_013413001.1">
    <property type="nucleotide sequence ID" value="XM_013557547.1"/>
</dbReference>